<name>A0ACB9YV20_9PEZI</name>
<protein>
    <submittedName>
        <fullName evidence="1">Uncharacterized protein</fullName>
    </submittedName>
</protein>
<evidence type="ECO:0000313" key="2">
    <source>
        <dbReference type="Proteomes" id="UP001497700"/>
    </source>
</evidence>
<organism evidence="1 2">
    <name type="scientific">Hypoxylon rubiginosum</name>
    <dbReference type="NCBI Taxonomy" id="110542"/>
    <lineage>
        <taxon>Eukaryota</taxon>
        <taxon>Fungi</taxon>
        <taxon>Dikarya</taxon>
        <taxon>Ascomycota</taxon>
        <taxon>Pezizomycotina</taxon>
        <taxon>Sordariomycetes</taxon>
        <taxon>Xylariomycetidae</taxon>
        <taxon>Xylariales</taxon>
        <taxon>Hypoxylaceae</taxon>
        <taxon>Hypoxylon</taxon>
    </lineage>
</organism>
<dbReference type="EMBL" id="MU393513">
    <property type="protein sequence ID" value="KAI4863026.1"/>
    <property type="molecule type" value="Genomic_DNA"/>
</dbReference>
<gene>
    <name evidence="1" type="ORF">F4820DRAFT_471931</name>
</gene>
<evidence type="ECO:0000313" key="1">
    <source>
        <dbReference type="EMBL" id="KAI4863026.1"/>
    </source>
</evidence>
<proteinExistence type="predicted"/>
<reference evidence="1 2" key="1">
    <citation type="journal article" date="2022" name="New Phytol.">
        <title>Ecological generalism drives hyperdiversity of secondary metabolite gene clusters in xylarialean endophytes.</title>
        <authorList>
            <person name="Franco M.E.E."/>
            <person name="Wisecaver J.H."/>
            <person name="Arnold A.E."/>
            <person name="Ju Y.M."/>
            <person name="Slot J.C."/>
            <person name="Ahrendt S."/>
            <person name="Moore L.P."/>
            <person name="Eastman K.E."/>
            <person name="Scott K."/>
            <person name="Konkel Z."/>
            <person name="Mondo S.J."/>
            <person name="Kuo A."/>
            <person name="Hayes R.D."/>
            <person name="Haridas S."/>
            <person name="Andreopoulos B."/>
            <person name="Riley R."/>
            <person name="LaButti K."/>
            <person name="Pangilinan J."/>
            <person name="Lipzen A."/>
            <person name="Amirebrahimi M."/>
            <person name="Yan J."/>
            <person name="Adam C."/>
            <person name="Keymanesh K."/>
            <person name="Ng V."/>
            <person name="Louie K."/>
            <person name="Northen T."/>
            <person name="Drula E."/>
            <person name="Henrissat B."/>
            <person name="Hsieh H.M."/>
            <person name="Youens-Clark K."/>
            <person name="Lutzoni F."/>
            <person name="Miadlikowska J."/>
            <person name="Eastwood D.C."/>
            <person name="Hamelin R.C."/>
            <person name="Grigoriev I.V."/>
            <person name="U'Ren J.M."/>
        </authorList>
    </citation>
    <scope>NUCLEOTIDE SEQUENCE [LARGE SCALE GENOMIC DNA]</scope>
    <source>
        <strain evidence="1 2">CBS 119005</strain>
    </source>
</reference>
<dbReference type="Proteomes" id="UP001497700">
    <property type="component" value="Unassembled WGS sequence"/>
</dbReference>
<comment type="caution">
    <text evidence="1">The sequence shown here is derived from an EMBL/GenBank/DDBJ whole genome shotgun (WGS) entry which is preliminary data.</text>
</comment>
<sequence>MEPGFCREPPIRREWRSLTEDEKLDFIQAVNCMSTVPSRWESNHTLYDDFAFLHGGIGSWCHRSASFLPWHRYTLFIWETSLREHCGFKGQIPYWDWSLDWMNLSNSSIWDSSSGFGGDGDPNGPITVGEGRCVTDGPFSHLRPILYNHTLQEHCLSRGFRDNGTVGRLPGIPFSPESIGRIIRRSTYKEFVQDVEYRLHNAIHGAIAGDFLALTAANDPIFFVHHTQLDHLWWQWQQENLGQRLNQYEGRHMYNSTEENATIDDKLLYGGFAEDIPVSKVMNTENGFLCYRY</sequence>
<accession>A0ACB9YV20</accession>
<keyword evidence="2" id="KW-1185">Reference proteome</keyword>